<evidence type="ECO:0000313" key="2">
    <source>
        <dbReference type="EMBL" id="GBN61405.1"/>
    </source>
</evidence>
<keyword evidence="3" id="KW-1185">Reference proteome</keyword>
<proteinExistence type="predicted"/>
<dbReference type="InterPro" id="IPR002156">
    <property type="entry name" value="RNaseH_domain"/>
</dbReference>
<feature type="domain" description="RNase H type-1" evidence="1">
    <location>
        <begin position="1"/>
        <end position="54"/>
    </location>
</feature>
<dbReference type="OrthoDB" id="6515318at2759"/>
<dbReference type="InterPro" id="IPR036397">
    <property type="entry name" value="RNaseH_sf"/>
</dbReference>
<dbReference type="AlphaFoldDB" id="A0A4Y2QB27"/>
<dbReference type="Proteomes" id="UP000499080">
    <property type="component" value="Unassembled WGS sequence"/>
</dbReference>
<accession>A0A4Y2QB27</accession>
<dbReference type="Gene3D" id="3.30.420.10">
    <property type="entry name" value="Ribonuclease H-like superfamily/Ribonuclease H"/>
    <property type="match status" value="1"/>
</dbReference>
<dbReference type="GO" id="GO:0004523">
    <property type="term" value="F:RNA-DNA hybrid ribonuclease activity"/>
    <property type="evidence" value="ECO:0007669"/>
    <property type="project" value="InterPro"/>
</dbReference>
<dbReference type="GO" id="GO:0003676">
    <property type="term" value="F:nucleic acid binding"/>
    <property type="evidence" value="ECO:0007669"/>
    <property type="project" value="InterPro"/>
</dbReference>
<dbReference type="SUPFAM" id="SSF53098">
    <property type="entry name" value="Ribonuclease H-like"/>
    <property type="match status" value="1"/>
</dbReference>
<gene>
    <name evidence="2" type="ORF">AVEN_48316_1</name>
</gene>
<protein>
    <recommendedName>
        <fullName evidence="1">RNase H type-1 domain-containing protein</fullName>
    </recommendedName>
</protein>
<dbReference type="EMBL" id="BGPR01013609">
    <property type="protein sequence ID" value="GBN61405.1"/>
    <property type="molecule type" value="Genomic_DNA"/>
</dbReference>
<organism evidence="2 3">
    <name type="scientific">Araneus ventricosus</name>
    <name type="common">Orbweaver spider</name>
    <name type="synonym">Epeira ventricosa</name>
    <dbReference type="NCBI Taxonomy" id="182803"/>
    <lineage>
        <taxon>Eukaryota</taxon>
        <taxon>Metazoa</taxon>
        <taxon>Ecdysozoa</taxon>
        <taxon>Arthropoda</taxon>
        <taxon>Chelicerata</taxon>
        <taxon>Arachnida</taxon>
        <taxon>Araneae</taxon>
        <taxon>Araneomorphae</taxon>
        <taxon>Entelegynae</taxon>
        <taxon>Araneoidea</taxon>
        <taxon>Araneidae</taxon>
        <taxon>Araneus</taxon>
    </lineage>
</organism>
<comment type="caution">
    <text evidence="2">The sequence shown here is derived from an EMBL/GenBank/DDBJ whole genome shotgun (WGS) entry which is preliminary data.</text>
</comment>
<sequence>MSTLKVLQKHQPKNNLAEDVRDLVDDTVSLHWVKVHIGIVGNEAADKAAKEASTKPTIYMHLNLPERSHKTQFKQKLMER</sequence>
<evidence type="ECO:0000259" key="1">
    <source>
        <dbReference type="PROSITE" id="PS50879"/>
    </source>
</evidence>
<evidence type="ECO:0000313" key="3">
    <source>
        <dbReference type="Proteomes" id="UP000499080"/>
    </source>
</evidence>
<dbReference type="PROSITE" id="PS50879">
    <property type="entry name" value="RNASE_H_1"/>
    <property type="match status" value="1"/>
</dbReference>
<dbReference type="Pfam" id="PF00075">
    <property type="entry name" value="RNase_H"/>
    <property type="match status" value="1"/>
</dbReference>
<dbReference type="InterPro" id="IPR012337">
    <property type="entry name" value="RNaseH-like_sf"/>
</dbReference>
<reference evidence="2 3" key="1">
    <citation type="journal article" date="2019" name="Sci. Rep.">
        <title>Orb-weaving spider Araneus ventricosus genome elucidates the spidroin gene catalogue.</title>
        <authorList>
            <person name="Kono N."/>
            <person name="Nakamura H."/>
            <person name="Ohtoshi R."/>
            <person name="Moran D.A.P."/>
            <person name="Shinohara A."/>
            <person name="Yoshida Y."/>
            <person name="Fujiwara M."/>
            <person name="Mori M."/>
            <person name="Tomita M."/>
            <person name="Arakawa K."/>
        </authorList>
    </citation>
    <scope>NUCLEOTIDE SEQUENCE [LARGE SCALE GENOMIC DNA]</scope>
</reference>
<name>A0A4Y2QB27_ARAVE</name>